<reference evidence="1 2" key="1">
    <citation type="submission" date="2011-02" db="EMBL/GenBank/DDBJ databases">
        <title>The Genome Sequence of Sphaeroforma arctica JP610.</title>
        <authorList>
            <consortium name="The Broad Institute Genome Sequencing Platform"/>
            <person name="Russ C."/>
            <person name="Cuomo C."/>
            <person name="Young S.K."/>
            <person name="Zeng Q."/>
            <person name="Gargeya S."/>
            <person name="Alvarado L."/>
            <person name="Berlin A."/>
            <person name="Chapman S.B."/>
            <person name="Chen Z."/>
            <person name="Freedman E."/>
            <person name="Gellesch M."/>
            <person name="Goldberg J."/>
            <person name="Griggs A."/>
            <person name="Gujja S."/>
            <person name="Heilman E."/>
            <person name="Heiman D."/>
            <person name="Howarth C."/>
            <person name="Mehta T."/>
            <person name="Neiman D."/>
            <person name="Pearson M."/>
            <person name="Roberts A."/>
            <person name="Saif S."/>
            <person name="Shea T."/>
            <person name="Shenoy N."/>
            <person name="Sisk P."/>
            <person name="Stolte C."/>
            <person name="Sykes S."/>
            <person name="White J."/>
            <person name="Yandava C."/>
            <person name="Burger G."/>
            <person name="Gray M.W."/>
            <person name="Holland P.W.H."/>
            <person name="King N."/>
            <person name="Lang F.B.F."/>
            <person name="Roger A.J."/>
            <person name="Ruiz-Trillo I."/>
            <person name="Haas B."/>
            <person name="Nusbaum C."/>
            <person name="Birren B."/>
        </authorList>
    </citation>
    <scope>NUCLEOTIDE SEQUENCE [LARGE SCALE GENOMIC DNA]</scope>
    <source>
        <strain evidence="1 2">JP610</strain>
    </source>
</reference>
<accession>A0A0L0F4H3</accession>
<name>A0A0L0F4H3_9EUKA</name>
<gene>
    <name evidence="1" type="ORF">SARC_15840</name>
</gene>
<evidence type="ECO:0000313" key="2">
    <source>
        <dbReference type="Proteomes" id="UP000054560"/>
    </source>
</evidence>
<dbReference type="RefSeq" id="XP_014145522.1">
    <property type="nucleotide sequence ID" value="XM_014290047.1"/>
</dbReference>
<organism evidence="1 2">
    <name type="scientific">Sphaeroforma arctica JP610</name>
    <dbReference type="NCBI Taxonomy" id="667725"/>
    <lineage>
        <taxon>Eukaryota</taxon>
        <taxon>Ichthyosporea</taxon>
        <taxon>Ichthyophonida</taxon>
        <taxon>Sphaeroforma</taxon>
    </lineage>
</organism>
<dbReference type="Gene3D" id="3.90.1100.10">
    <property type="match status" value="1"/>
</dbReference>
<dbReference type="EMBL" id="KQ248445">
    <property type="protein sequence ID" value="KNC71620.1"/>
    <property type="molecule type" value="Genomic_DNA"/>
</dbReference>
<dbReference type="OrthoDB" id="10248617at2759"/>
<dbReference type="GeneID" id="25916344"/>
<proteinExistence type="predicted"/>
<protein>
    <submittedName>
        <fullName evidence="1">Uncharacterized protein</fullName>
    </submittedName>
</protein>
<dbReference type="SUPFAM" id="SSF64484">
    <property type="entry name" value="beta and beta-prime subunits of DNA dependent RNA-polymerase"/>
    <property type="match status" value="1"/>
</dbReference>
<dbReference type="AlphaFoldDB" id="A0A0L0F4H3"/>
<evidence type="ECO:0000313" key="1">
    <source>
        <dbReference type="EMBL" id="KNC71620.1"/>
    </source>
</evidence>
<keyword evidence="2" id="KW-1185">Reference proteome</keyword>
<feature type="non-terminal residue" evidence="1">
    <location>
        <position position="126"/>
    </location>
</feature>
<dbReference type="Proteomes" id="UP000054560">
    <property type="component" value="Unassembled WGS sequence"/>
</dbReference>
<sequence length="126" mass="14072">MAIAGSSDLVSPDMHDVAVERTRVMADVDMVQAVDPIGIVRGLEDGGITEDPILSAKRRAAEHHHLTKPVKSIKDKWTLLPAFLKVKGLVSHHINSYNYFVDVEMRKIMRANQVIRSAASSNFYFK</sequence>
<dbReference type="eggNOG" id="KOG0215">
    <property type="taxonomic scope" value="Eukaryota"/>
</dbReference>
<dbReference type="STRING" id="667725.A0A0L0F4H3"/>